<dbReference type="Gene3D" id="1.10.10.60">
    <property type="entry name" value="Homeodomain-like"/>
    <property type="match status" value="1"/>
</dbReference>
<dbReference type="EMBL" id="FONW01000014">
    <property type="protein sequence ID" value="SFF71706.1"/>
    <property type="molecule type" value="Genomic_DNA"/>
</dbReference>
<dbReference type="AlphaFoldDB" id="A0A1I2L3J7"/>
<accession>A0A1I2L3J7</accession>
<dbReference type="Pfam" id="PF20240">
    <property type="entry name" value="DUF6597"/>
    <property type="match status" value="1"/>
</dbReference>
<dbReference type="PROSITE" id="PS01124">
    <property type="entry name" value="HTH_ARAC_FAMILY_2"/>
    <property type="match status" value="1"/>
</dbReference>
<dbReference type="PANTHER" id="PTHR46796">
    <property type="entry name" value="HTH-TYPE TRANSCRIPTIONAL ACTIVATOR RHAS-RELATED"/>
    <property type="match status" value="1"/>
</dbReference>
<dbReference type="InterPro" id="IPR018060">
    <property type="entry name" value="HTH_AraC"/>
</dbReference>
<sequence length="269" mass="30996">MLEFKVNKPCLFADLVDQIWVMENPGEAIQLQVPPNQYVSLIIPLGRSSYSYEDRLVRTPQLEGVSLKNTTLSYPAGTKLLGIRFYAFGSYPFFQVPGKQLVNNSMDCPMSLEQFDILKKRIDEGGDALAVEAIEALLQELIEPKAAETIRVVRDFYQHFRWNDEASSIEDYCLQTGTNYTSLNRKFSRIVGISPKKIERLIKFRKSLCQLIDSPDKLTEISVNSGYFDQAHFIREFKLFLNHTPSEYQSLIKLADRETQIVNYNFRLL</sequence>
<dbReference type="RefSeq" id="WP_093921355.1">
    <property type="nucleotide sequence ID" value="NZ_FONW01000014.1"/>
</dbReference>
<evidence type="ECO:0000256" key="3">
    <source>
        <dbReference type="ARBA" id="ARBA00023163"/>
    </source>
</evidence>
<keyword evidence="6" id="KW-1185">Reference proteome</keyword>
<evidence type="ECO:0000313" key="6">
    <source>
        <dbReference type="Proteomes" id="UP000198964"/>
    </source>
</evidence>
<gene>
    <name evidence="5" type="ORF">SAMN05216283_1143</name>
</gene>
<evidence type="ECO:0000256" key="1">
    <source>
        <dbReference type="ARBA" id="ARBA00023015"/>
    </source>
</evidence>
<keyword evidence="2 5" id="KW-0238">DNA-binding</keyword>
<dbReference type="InterPro" id="IPR050204">
    <property type="entry name" value="AraC_XylS_family_regulators"/>
</dbReference>
<keyword evidence="3" id="KW-0804">Transcription</keyword>
<dbReference type="InterPro" id="IPR009057">
    <property type="entry name" value="Homeodomain-like_sf"/>
</dbReference>
<dbReference type="SUPFAM" id="SSF46689">
    <property type="entry name" value="Homeodomain-like"/>
    <property type="match status" value="1"/>
</dbReference>
<dbReference type="GO" id="GO:0043565">
    <property type="term" value="F:sequence-specific DNA binding"/>
    <property type="evidence" value="ECO:0007669"/>
    <property type="project" value="InterPro"/>
</dbReference>
<dbReference type="Proteomes" id="UP000198964">
    <property type="component" value="Unassembled WGS sequence"/>
</dbReference>
<evidence type="ECO:0000313" key="5">
    <source>
        <dbReference type="EMBL" id="SFF71706.1"/>
    </source>
</evidence>
<dbReference type="SMART" id="SM00342">
    <property type="entry name" value="HTH_ARAC"/>
    <property type="match status" value="1"/>
</dbReference>
<organism evidence="5 6">
    <name type="scientific">Sunxiuqinia elliptica</name>
    <dbReference type="NCBI Taxonomy" id="655355"/>
    <lineage>
        <taxon>Bacteria</taxon>
        <taxon>Pseudomonadati</taxon>
        <taxon>Bacteroidota</taxon>
        <taxon>Bacteroidia</taxon>
        <taxon>Marinilabiliales</taxon>
        <taxon>Prolixibacteraceae</taxon>
        <taxon>Sunxiuqinia</taxon>
    </lineage>
</organism>
<evidence type="ECO:0000256" key="2">
    <source>
        <dbReference type="ARBA" id="ARBA00023125"/>
    </source>
</evidence>
<dbReference type="PANTHER" id="PTHR46796:SF13">
    <property type="entry name" value="HTH-TYPE TRANSCRIPTIONAL ACTIVATOR RHAS"/>
    <property type="match status" value="1"/>
</dbReference>
<reference evidence="5 6" key="1">
    <citation type="submission" date="2016-10" db="EMBL/GenBank/DDBJ databases">
        <authorList>
            <person name="de Groot N.N."/>
        </authorList>
    </citation>
    <scope>NUCLEOTIDE SEQUENCE [LARGE SCALE GENOMIC DNA]</scope>
    <source>
        <strain evidence="5 6">CGMCC 1.9156</strain>
    </source>
</reference>
<dbReference type="InterPro" id="IPR046532">
    <property type="entry name" value="DUF6597"/>
</dbReference>
<dbReference type="Pfam" id="PF12833">
    <property type="entry name" value="HTH_18"/>
    <property type="match status" value="1"/>
</dbReference>
<evidence type="ECO:0000259" key="4">
    <source>
        <dbReference type="PROSITE" id="PS01124"/>
    </source>
</evidence>
<protein>
    <submittedName>
        <fullName evidence="5">AraC-type DNA-binding protein</fullName>
    </submittedName>
</protein>
<proteinExistence type="predicted"/>
<keyword evidence="1" id="KW-0805">Transcription regulation</keyword>
<name>A0A1I2L3J7_9BACT</name>
<feature type="domain" description="HTH araC/xylS-type" evidence="4">
    <location>
        <begin position="150"/>
        <end position="251"/>
    </location>
</feature>
<dbReference type="GO" id="GO:0003700">
    <property type="term" value="F:DNA-binding transcription factor activity"/>
    <property type="evidence" value="ECO:0007669"/>
    <property type="project" value="InterPro"/>
</dbReference>
<dbReference type="STRING" id="655355.SAMN05216283_1143"/>